<feature type="chain" id="PRO_5037388530" evidence="2">
    <location>
        <begin position="25"/>
        <end position="266"/>
    </location>
</feature>
<feature type="region of interest" description="Disordered" evidence="1">
    <location>
        <begin position="173"/>
        <end position="197"/>
    </location>
</feature>
<evidence type="ECO:0000256" key="1">
    <source>
        <dbReference type="SAM" id="MobiDB-lite"/>
    </source>
</evidence>
<accession>A0A921QQG0</accession>
<organism evidence="3 4">
    <name type="scientific">Sorghum bicolor</name>
    <name type="common">Sorghum</name>
    <name type="synonym">Sorghum vulgare</name>
    <dbReference type="NCBI Taxonomy" id="4558"/>
    <lineage>
        <taxon>Eukaryota</taxon>
        <taxon>Viridiplantae</taxon>
        <taxon>Streptophyta</taxon>
        <taxon>Embryophyta</taxon>
        <taxon>Tracheophyta</taxon>
        <taxon>Spermatophyta</taxon>
        <taxon>Magnoliopsida</taxon>
        <taxon>Liliopsida</taxon>
        <taxon>Poales</taxon>
        <taxon>Poaceae</taxon>
        <taxon>PACMAD clade</taxon>
        <taxon>Panicoideae</taxon>
        <taxon>Andropogonodae</taxon>
        <taxon>Andropogoneae</taxon>
        <taxon>Sorghinae</taxon>
        <taxon>Sorghum</taxon>
    </lineage>
</organism>
<dbReference type="AlphaFoldDB" id="A0A921QQG0"/>
<reference evidence="3" key="2">
    <citation type="submission" date="2020-10" db="EMBL/GenBank/DDBJ databases">
        <authorList>
            <person name="Cooper E.A."/>
            <person name="Brenton Z.W."/>
            <person name="Flinn B.S."/>
            <person name="Jenkins J."/>
            <person name="Shu S."/>
            <person name="Flowers D."/>
            <person name="Luo F."/>
            <person name="Wang Y."/>
            <person name="Xia P."/>
            <person name="Barry K."/>
            <person name="Daum C."/>
            <person name="Lipzen A."/>
            <person name="Yoshinaga Y."/>
            <person name="Schmutz J."/>
            <person name="Saski C."/>
            <person name="Vermerris W."/>
            <person name="Kresovich S."/>
        </authorList>
    </citation>
    <scope>NUCLEOTIDE SEQUENCE</scope>
</reference>
<feature type="signal peptide" evidence="2">
    <location>
        <begin position="1"/>
        <end position="24"/>
    </location>
</feature>
<evidence type="ECO:0000313" key="3">
    <source>
        <dbReference type="EMBL" id="KAG0526022.1"/>
    </source>
</evidence>
<reference evidence="3" key="1">
    <citation type="journal article" date="2019" name="BMC Genomics">
        <title>A new reference genome for Sorghum bicolor reveals high levels of sequence similarity between sweet and grain genotypes: implications for the genetics of sugar metabolism.</title>
        <authorList>
            <person name="Cooper E.A."/>
            <person name="Brenton Z.W."/>
            <person name="Flinn B.S."/>
            <person name="Jenkins J."/>
            <person name="Shu S."/>
            <person name="Flowers D."/>
            <person name="Luo F."/>
            <person name="Wang Y."/>
            <person name="Xia P."/>
            <person name="Barry K."/>
            <person name="Daum C."/>
            <person name="Lipzen A."/>
            <person name="Yoshinaga Y."/>
            <person name="Schmutz J."/>
            <person name="Saski C."/>
            <person name="Vermerris W."/>
            <person name="Kresovich S."/>
        </authorList>
    </citation>
    <scope>NUCLEOTIDE SEQUENCE</scope>
</reference>
<dbReference type="EMBL" id="CM027685">
    <property type="protein sequence ID" value="KAG0526022.1"/>
    <property type="molecule type" value="Genomic_DNA"/>
</dbReference>
<comment type="caution">
    <text evidence="3">The sequence shown here is derived from an EMBL/GenBank/DDBJ whole genome shotgun (WGS) entry which is preliminary data.</text>
</comment>
<sequence length="266" mass="26741">MASAAVFFTLIIITAMGSPAGGSARELTPPGSTGGELAPLASAAGGRARGKFALMTATPGSAGGLTATLPGSVAAGGSASEIMPAGSAGAATTADISPLLRKKLTLLLDQLDFGRNCSSLDCIGCLLETIGSCLAHGLTCVHPGTMVKCFAGKFIIIEHCFGTGERMTLGSAGGAGAEGELMPRPGSTPAGGSSTTRTAGVSALLRQELALADLGSNCSDNCKHCLLDNILSCSFDAATCVDPWEFIRCLVENFFALKECFGTKPT</sequence>
<evidence type="ECO:0000313" key="4">
    <source>
        <dbReference type="Proteomes" id="UP000807115"/>
    </source>
</evidence>
<dbReference type="Proteomes" id="UP000807115">
    <property type="component" value="Chromosome 6"/>
</dbReference>
<gene>
    <name evidence="3" type="ORF">BDA96_06G109300</name>
</gene>
<protein>
    <submittedName>
        <fullName evidence="3">Uncharacterized protein</fullName>
    </submittedName>
</protein>
<proteinExistence type="predicted"/>
<evidence type="ECO:0000256" key="2">
    <source>
        <dbReference type="SAM" id="SignalP"/>
    </source>
</evidence>
<keyword evidence="2" id="KW-0732">Signal</keyword>
<name>A0A921QQG0_SORBI</name>